<proteinExistence type="predicted"/>
<keyword evidence="2" id="KW-0378">Hydrolase</keyword>
<accession>A0AAU7MYB1</accession>
<keyword evidence="1" id="KW-0732">Signal</keyword>
<dbReference type="KEGG" id="fld:ABNE31_00340"/>
<dbReference type="InterPro" id="IPR000801">
    <property type="entry name" value="Esterase-like"/>
</dbReference>
<dbReference type="AlphaFoldDB" id="A0AAU7MYB1"/>
<feature type="chain" id="PRO_5043369472" evidence="1">
    <location>
        <begin position="22"/>
        <end position="290"/>
    </location>
</feature>
<sequence>MKEYKLILLVSLLSIFRLASATLPDFETISHKSSDTLILKTGVYTHASFKSESRGNVDFNVYLPPTWSKDSSTEYPLIILLHGQNGSEYSFVDALPADSLNHWVKTGAIPEMVVIALRGGENTRDMQWYSDENVNMITSEAEDELRKYCNEKFNSTMDSSKISIIGHSRGVAGALNFAVNYPNKFSSIVSLSYVSDYTIEGLKESVTKNRESIINSSIGIQMYIGNEDRFVLEADRRGSWIINSYLKENGIINKLITIEDTSHDLSELFEYPNGLNYFAFCSKMWKKVKE</sequence>
<dbReference type="SUPFAM" id="SSF53474">
    <property type="entry name" value="alpha/beta-Hydrolases"/>
    <property type="match status" value="1"/>
</dbReference>
<reference evidence="2" key="1">
    <citation type="submission" date="2024-05" db="EMBL/GenBank/DDBJ databases">
        <title>Draft Genome Sequences of Flagellimonas sp. MMG031 and Marinobacter sp. MMG032 Isolated from the dinoflagellate Symbiodinium pilosum.</title>
        <authorList>
            <person name="Shikuma N.J."/>
            <person name="Farrell M.V."/>
        </authorList>
    </citation>
    <scope>NUCLEOTIDE SEQUENCE</scope>
    <source>
        <strain evidence="2">MMG031</strain>
    </source>
</reference>
<evidence type="ECO:0000313" key="2">
    <source>
        <dbReference type="EMBL" id="XBQ23379.1"/>
    </source>
</evidence>
<dbReference type="PANTHER" id="PTHR48098:SF1">
    <property type="entry name" value="DIACYLGLYCEROL ACYLTRANSFERASE_MYCOLYLTRANSFERASE AG85A"/>
    <property type="match status" value="1"/>
</dbReference>
<dbReference type="PANTHER" id="PTHR48098">
    <property type="entry name" value="ENTEROCHELIN ESTERASE-RELATED"/>
    <property type="match status" value="1"/>
</dbReference>
<dbReference type="RefSeq" id="WP_252080630.1">
    <property type="nucleotide sequence ID" value="NZ_CP157804.1"/>
</dbReference>
<dbReference type="Pfam" id="PF00756">
    <property type="entry name" value="Esterase"/>
    <property type="match status" value="1"/>
</dbReference>
<dbReference type="InterPro" id="IPR029058">
    <property type="entry name" value="AB_hydrolase_fold"/>
</dbReference>
<protein>
    <submittedName>
        <fullName evidence="2">Alpha/beta hydrolase-fold protein</fullName>
    </submittedName>
</protein>
<feature type="signal peptide" evidence="1">
    <location>
        <begin position="1"/>
        <end position="21"/>
    </location>
</feature>
<name>A0AAU7MYB1_9FLAO</name>
<dbReference type="GO" id="GO:0016747">
    <property type="term" value="F:acyltransferase activity, transferring groups other than amino-acyl groups"/>
    <property type="evidence" value="ECO:0007669"/>
    <property type="project" value="TreeGrafter"/>
</dbReference>
<evidence type="ECO:0000256" key="1">
    <source>
        <dbReference type="SAM" id="SignalP"/>
    </source>
</evidence>
<dbReference type="EMBL" id="CP157804">
    <property type="protein sequence ID" value="XBQ23379.1"/>
    <property type="molecule type" value="Genomic_DNA"/>
</dbReference>
<dbReference type="Gene3D" id="3.40.50.1820">
    <property type="entry name" value="alpha/beta hydrolase"/>
    <property type="match status" value="1"/>
</dbReference>
<dbReference type="GO" id="GO:0016787">
    <property type="term" value="F:hydrolase activity"/>
    <property type="evidence" value="ECO:0007669"/>
    <property type="project" value="UniProtKB-KW"/>
</dbReference>
<organism evidence="2">
    <name type="scientific">Flagellimonas sp. MMG031</name>
    <dbReference type="NCBI Taxonomy" id="3158549"/>
    <lineage>
        <taxon>Bacteria</taxon>
        <taxon>Pseudomonadati</taxon>
        <taxon>Bacteroidota</taxon>
        <taxon>Flavobacteriia</taxon>
        <taxon>Flavobacteriales</taxon>
        <taxon>Flavobacteriaceae</taxon>
        <taxon>Flagellimonas</taxon>
    </lineage>
</organism>
<dbReference type="InterPro" id="IPR050583">
    <property type="entry name" value="Mycobacterial_A85_antigen"/>
</dbReference>
<gene>
    <name evidence="2" type="ORF">ABNE31_00340</name>
</gene>